<evidence type="ECO:0000259" key="2">
    <source>
        <dbReference type="Pfam" id="PF00248"/>
    </source>
</evidence>
<dbReference type="InterPro" id="IPR036812">
    <property type="entry name" value="NAD(P)_OxRdtase_dom_sf"/>
</dbReference>
<accession>A0A1H2VTB2</accession>
<dbReference type="PANTHER" id="PTHR43625">
    <property type="entry name" value="AFLATOXIN B1 ALDEHYDE REDUCTASE"/>
    <property type="match status" value="1"/>
</dbReference>
<dbReference type="STRING" id="589385.SAMN05421504_1011316"/>
<protein>
    <submittedName>
        <fullName evidence="3">Predicted oxidoreductase</fullName>
    </submittedName>
</protein>
<reference evidence="3 4" key="1">
    <citation type="submission" date="2016-10" db="EMBL/GenBank/DDBJ databases">
        <authorList>
            <person name="de Groot N.N."/>
        </authorList>
    </citation>
    <scope>NUCLEOTIDE SEQUENCE [LARGE SCALE GENOMIC DNA]</scope>
    <source>
        <strain evidence="3 4">CPCC 202699</strain>
    </source>
</reference>
<dbReference type="Gene3D" id="3.20.20.100">
    <property type="entry name" value="NADP-dependent oxidoreductase domain"/>
    <property type="match status" value="1"/>
</dbReference>
<organism evidence="3 4">
    <name type="scientific">Amycolatopsis xylanica</name>
    <dbReference type="NCBI Taxonomy" id="589385"/>
    <lineage>
        <taxon>Bacteria</taxon>
        <taxon>Bacillati</taxon>
        <taxon>Actinomycetota</taxon>
        <taxon>Actinomycetes</taxon>
        <taxon>Pseudonocardiales</taxon>
        <taxon>Pseudonocardiaceae</taxon>
        <taxon>Amycolatopsis</taxon>
    </lineage>
</organism>
<evidence type="ECO:0000256" key="1">
    <source>
        <dbReference type="ARBA" id="ARBA00023002"/>
    </source>
</evidence>
<evidence type="ECO:0000313" key="4">
    <source>
        <dbReference type="Proteomes" id="UP000199515"/>
    </source>
</evidence>
<keyword evidence="4" id="KW-1185">Reference proteome</keyword>
<sequence length="321" mass="33619">MDYRKLGELEVSAVGLGCLGMSGGYGAASADDCVATIRKGLELGLTLLDTADFYGAGANEELVGRAVSGRRADVVLATRGGLRSAEPGGPPVITDGRPAYLREACDASLRRLGVDHIDLYYLGRPDPDVPIEESVGGLASLVADGKIGHIGLSEVSADQLRRGHAEHPITALESEYSLWERHVEAEILPAAASLGVGLVAHTPLGKGMLSGELRAVEFAPGDFRRNHPRFDTANFAHNHALIETARAAFPSDVPFATLALAWLLSRGPGVVPIPGTRRIAHLTSNLAAADLALDAATVDRLSALVPPSAVRGSRARAPRPT</sequence>
<dbReference type="GO" id="GO:0005737">
    <property type="term" value="C:cytoplasm"/>
    <property type="evidence" value="ECO:0007669"/>
    <property type="project" value="TreeGrafter"/>
</dbReference>
<dbReference type="PANTHER" id="PTHR43625:SF40">
    <property type="entry name" value="ALDO-KETO REDUCTASE YAKC [NADP(+)]"/>
    <property type="match status" value="1"/>
</dbReference>
<evidence type="ECO:0000313" key="3">
    <source>
        <dbReference type="EMBL" id="SDW71194.1"/>
    </source>
</evidence>
<dbReference type="RefSeq" id="WP_091287592.1">
    <property type="nucleotide sequence ID" value="NZ_FNON01000001.1"/>
</dbReference>
<dbReference type="AlphaFoldDB" id="A0A1H2VTB2"/>
<dbReference type="OrthoDB" id="9768793at2"/>
<keyword evidence="1" id="KW-0560">Oxidoreductase</keyword>
<dbReference type="Pfam" id="PF00248">
    <property type="entry name" value="Aldo_ket_red"/>
    <property type="match status" value="1"/>
</dbReference>
<dbReference type="InterPro" id="IPR050791">
    <property type="entry name" value="Aldo-Keto_reductase"/>
</dbReference>
<dbReference type="InterPro" id="IPR023210">
    <property type="entry name" value="NADP_OxRdtase_dom"/>
</dbReference>
<proteinExistence type="predicted"/>
<dbReference type="EMBL" id="FNON01000001">
    <property type="protein sequence ID" value="SDW71194.1"/>
    <property type="molecule type" value="Genomic_DNA"/>
</dbReference>
<name>A0A1H2VTB2_9PSEU</name>
<feature type="domain" description="NADP-dependent oxidoreductase" evidence="2">
    <location>
        <begin position="14"/>
        <end position="304"/>
    </location>
</feature>
<gene>
    <name evidence="3" type="ORF">SAMN05421504_1011316</name>
</gene>
<dbReference type="SUPFAM" id="SSF51430">
    <property type="entry name" value="NAD(P)-linked oxidoreductase"/>
    <property type="match status" value="1"/>
</dbReference>
<dbReference type="Proteomes" id="UP000199515">
    <property type="component" value="Unassembled WGS sequence"/>
</dbReference>
<dbReference type="GO" id="GO:0016491">
    <property type="term" value="F:oxidoreductase activity"/>
    <property type="evidence" value="ECO:0007669"/>
    <property type="project" value="UniProtKB-KW"/>
</dbReference>